<dbReference type="Gene3D" id="3.40.50.720">
    <property type="entry name" value="NAD(P)-binding Rossmann-like Domain"/>
    <property type="match status" value="1"/>
</dbReference>
<dbReference type="PANTHER" id="PTHR10953:SF162">
    <property type="entry name" value="SUMO-ACTIVATING ENZYME SUBUNIT 1"/>
    <property type="match status" value="1"/>
</dbReference>
<accession>A0A068WEI1</accession>
<dbReference type="GO" id="GO:0005737">
    <property type="term" value="C:cytoplasm"/>
    <property type="evidence" value="ECO:0007669"/>
    <property type="project" value="TreeGrafter"/>
</dbReference>
<sequence length="327" mass="36788">MSSQDISEEEAALYDRQIRLWGLEAQAKLKKAKLLLIGLPPVSGEIIKNIVLCGVDTLTLCDDKVVDQSDIEQCFLYEGRHRNISAMKRARALNEVVNIRCEKITSPDFLTKEYQDYDEVIIAVEGAFKHWTDYAMKFTSRPNRPKIHCVMSFGMHAVGFADLGCYTHDGDDCRQIRNPKPATDSPLPAAPNGNKNWSTVEYPSLKTFFEVNWHVNTNAPLVAKRMPKGFYLTRLISELNCPISTQNLKEIWPRVAENLGVPTSLLSDDDFESCCGPSLVAINAIIGGIISQEIVQDLSHKGEPRGNWYFVDGRSCEVTVLWLPKRP</sequence>
<dbReference type="InterPro" id="IPR045886">
    <property type="entry name" value="ThiF/MoeB/HesA"/>
</dbReference>
<dbReference type="GO" id="GO:0016925">
    <property type="term" value="P:protein sumoylation"/>
    <property type="evidence" value="ECO:0007669"/>
    <property type="project" value="TreeGrafter"/>
</dbReference>
<evidence type="ECO:0000313" key="5">
    <source>
        <dbReference type="WBParaSite" id="EgrG_000844900"/>
    </source>
</evidence>
<comment type="similarity">
    <text evidence="1">Belongs to the ubiquitin-activating E1 family.</text>
</comment>
<feature type="domain" description="THIF-type NAD/FAD binding fold" evidence="2">
    <location>
        <begin position="14"/>
        <end position="313"/>
    </location>
</feature>
<reference evidence="3" key="2">
    <citation type="submission" date="2014-06" db="EMBL/GenBank/DDBJ databases">
        <authorList>
            <person name="Aslett M."/>
        </authorList>
    </citation>
    <scope>NUCLEOTIDE SEQUENCE</scope>
</reference>
<dbReference type="OrthoDB" id="412647at2759"/>
<evidence type="ECO:0000313" key="4">
    <source>
        <dbReference type="Proteomes" id="UP000492820"/>
    </source>
</evidence>
<proteinExistence type="inferred from homology"/>
<evidence type="ECO:0000256" key="1">
    <source>
        <dbReference type="ARBA" id="ARBA00005673"/>
    </source>
</evidence>
<dbReference type="SUPFAM" id="SSF69572">
    <property type="entry name" value="Activating enzymes of the ubiquitin-like proteins"/>
    <property type="match status" value="1"/>
</dbReference>
<dbReference type="EMBL" id="LK028576">
    <property type="protein sequence ID" value="CDS16037.1"/>
    <property type="molecule type" value="Genomic_DNA"/>
</dbReference>
<evidence type="ECO:0000259" key="2">
    <source>
        <dbReference type="Pfam" id="PF00899"/>
    </source>
</evidence>
<gene>
    <name evidence="3" type="ORF">EgrG_000844900</name>
</gene>
<dbReference type="InterPro" id="IPR035985">
    <property type="entry name" value="Ubiquitin-activating_enz"/>
</dbReference>
<protein>
    <submittedName>
        <fullName evidence="3 5">SUMO activating enzyme subunit 1</fullName>
    </submittedName>
</protein>
<dbReference type="AlphaFoldDB" id="A0A068WEI1"/>
<dbReference type="GO" id="GO:0019948">
    <property type="term" value="F:SUMO activating enzyme activity"/>
    <property type="evidence" value="ECO:0007669"/>
    <property type="project" value="TreeGrafter"/>
</dbReference>
<dbReference type="WBParaSite" id="EgrG_000844900">
    <property type="protein sequence ID" value="EgrG_000844900"/>
    <property type="gene ID" value="EgrG_000844900"/>
</dbReference>
<organism evidence="3">
    <name type="scientific">Echinococcus granulosus</name>
    <name type="common">Hydatid tapeworm</name>
    <dbReference type="NCBI Taxonomy" id="6210"/>
    <lineage>
        <taxon>Eukaryota</taxon>
        <taxon>Metazoa</taxon>
        <taxon>Spiralia</taxon>
        <taxon>Lophotrochozoa</taxon>
        <taxon>Platyhelminthes</taxon>
        <taxon>Cestoda</taxon>
        <taxon>Eucestoda</taxon>
        <taxon>Cyclophyllidea</taxon>
        <taxon>Taeniidae</taxon>
        <taxon>Echinococcus</taxon>
        <taxon>Echinococcus granulosus group</taxon>
    </lineage>
</organism>
<reference evidence="3 4" key="1">
    <citation type="journal article" date="2013" name="Nature">
        <title>The genomes of four tapeworm species reveal adaptations to parasitism.</title>
        <authorList>
            <person name="Tsai I.J."/>
            <person name="Zarowiecki M."/>
            <person name="Holroyd N."/>
            <person name="Garciarrubio A."/>
            <person name="Sanchez-Flores A."/>
            <person name="Brooks K.L."/>
            <person name="Tracey A."/>
            <person name="Bobes R.J."/>
            <person name="Fragoso G."/>
            <person name="Sciutto E."/>
            <person name="Aslett M."/>
            <person name="Beasley H."/>
            <person name="Bennett H.M."/>
            <person name="Cai J."/>
            <person name="Camicia F."/>
            <person name="Clark R."/>
            <person name="Cucher M."/>
            <person name="De Silva N."/>
            <person name="Day T.A."/>
            <person name="Deplazes P."/>
            <person name="Estrada K."/>
            <person name="Fernandez C."/>
            <person name="Holland P.W."/>
            <person name="Hou J."/>
            <person name="Hu S."/>
            <person name="Huckvale T."/>
            <person name="Hung S.S."/>
            <person name="Kamenetzky L."/>
            <person name="Keane J.A."/>
            <person name="Kiss F."/>
            <person name="Koziol U."/>
            <person name="Lambert O."/>
            <person name="Liu K."/>
            <person name="Luo X."/>
            <person name="Luo Y."/>
            <person name="Macchiaroli N."/>
            <person name="Nichol S."/>
            <person name="Paps J."/>
            <person name="Parkinson J."/>
            <person name="Pouchkina-Stantcheva N."/>
            <person name="Riddiford N."/>
            <person name="Rosenzvit M."/>
            <person name="Salinas G."/>
            <person name="Wasmuth J.D."/>
            <person name="Zamanian M."/>
            <person name="Zheng Y."/>
            <person name="Cai X."/>
            <person name="Soberon X."/>
            <person name="Olson P.D."/>
            <person name="Laclette J.P."/>
            <person name="Brehm K."/>
            <person name="Berriman M."/>
            <person name="Garciarrubio A."/>
            <person name="Bobes R.J."/>
            <person name="Fragoso G."/>
            <person name="Sanchez-Flores A."/>
            <person name="Estrada K."/>
            <person name="Cevallos M.A."/>
            <person name="Morett E."/>
            <person name="Gonzalez V."/>
            <person name="Portillo T."/>
            <person name="Ochoa-Leyva A."/>
            <person name="Jose M.V."/>
            <person name="Sciutto E."/>
            <person name="Landa A."/>
            <person name="Jimenez L."/>
            <person name="Valdes V."/>
            <person name="Carrero J.C."/>
            <person name="Larralde C."/>
            <person name="Morales-Montor J."/>
            <person name="Limon-Lason J."/>
            <person name="Soberon X."/>
            <person name="Laclette J.P."/>
        </authorList>
    </citation>
    <scope>NUCLEOTIDE SEQUENCE [LARGE SCALE GENOMIC DNA]</scope>
</reference>
<dbReference type="Pfam" id="PF00899">
    <property type="entry name" value="ThiF"/>
    <property type="match status" value="1"/>
</dbReference>
<dbReference type="Proteomes" id="UP000492820">
    <property type="component" value="Unassembled WGS sequence"/>
</dbReference>
<reference evidence="5" key="3">
    <citation type="submission" date="2020-10" db="UniProtKB">
        <authorList>
            <consortium name="WormBaseParasite"/>
        </authorList>
    </citation>
    <scope>IDENTIFICATION</scope>
</reference>
<dbReference type="InterPro" id="IPR000594">
    <property type="entry name" value="ThiF_NAD_FAD-bd"/>
</dbReference>
<dbReference type="PANTHER" id="PTHR10953">
    <property type="entry name" value="UBIQUITIN-ACTIVATING ENZYME E1"/>
    <property type="match status" value="1"/>
</dbReference>
<dbReference type="GO" id="GO:0031510">
    <property type="term" value="C:SUMO activating enzyme complex"/>
    <property type="evidence" value="ECO:0007669"/>
    <property type="project" value="TreeGrafter"/>
</dbReference>
<evidence type="ECO:0000313" key="3">
    <source>
        <dbReference type="EMBL" id="CDS16037.1"/>
    </source>
</evidence>
<name>A0A068WEI1_ECHGR</name>